<organism evidence="2 3">
    <name type="scientific">Dorea formicigenerans</name>
    <dbReference type="NCBI Taxonomy" id="39486"/>
    <lineage>
        <taxon>Bacteria</taxon>
        <taxon>Bacillati</taxon>
        <taxon>Bacillota</taxon>
        <taxon>Clostridia</taxon>
        <taxon>Lachnospirales</taxon>
        <taxon>Lachnospiraceae</taxon>
        <taxon>Dorea</taxon>
    </lineage>
</organism>
<dbReference type="SMART" id="SM00710">
    <property type="entry name" value="PbH1"/>
    <property type="match status" value="9"/>
</dbReference>
<feature type="signal peptide" evidence="1">
    <location>
        <begin position="1"/>
        <end position="25"/>
    </location>
</feature>
<keyword evidence="1" id="KW-0732">Signal</keyword>
<gene>
    <name evidence="2" type="ORF">DWX78_03790</name>
</gene>
<comment type="caution">
    <text evidence="2">The sequence shown here is derived from an EMBL/GenBank/DDBJ whole genome shotgun (WGS) entry which is preliminary data.</text>
</comment>
<reference evidence="2 3" key="1">
    <citation type="submission" date="2018-08" db="EMBL/GenBank/DDBJ databases">
        <title>A genome reference for cultivated species of the human gut microbiota.</title>
        <authorList>
            <person name="Zou Y."/>
            <person name="Xue W."/>
            <person name="Luo G."/>
        </authorList>
    </citation>
    <scope>NUCLEOTIDE SEQUENCE [LARGE SCALE GENOMIC DNA]</scope>
    <source>
        <strain evidence="2 3">AF21-25</strain>
    </source>
</reference>
<proteinExistence type="predicted"/>
<protein>
    <recommendedName>
        <fullName evidence="4">Right-handed parallel beta-helix repeat-containing protein</fullName>
    </recommendedName>
</protein>
<evidence type="ECO:0000256" key="1">
    <source>
        <dbReference type="SAM" id="SignalP"/>
    </source>
</evidence>
<dbReference type="Proteomes" id="UP000285981">
    <property type="component" value="Unassembled WGS sequence"/>
</dbReference>
<dbReference type="EMBL" id="QRVU01000012">
    <property type="protein sequence ID" value="RGS72190.1"/>
    <property type="molecule type" value="Genomic_DNA"/>
</dbReference>
<accession>A0A412KUA2</accession>
<evidence type="ECO:0000313" key="2">
    <source>
        <dbReference type="EMBL" id="RGS72190.1"/>
    </source>
</evidence>
<evidence type="ECO:0000313" key="3">
    <source>
        <dbReference type="Proteomes" id="UP000285981"/>
    </source>
</evidence>
<sequence>MRKKIGGLAAILLMTLCLIPVKAQAAEAHVHCVCGGTEHAGSTSHNKNQTWTGVTELTNDMSSGYYYLLNDVELEDFWKPQNNVNLCLNGHSIFCKGGEVTYNGSSVGKNVPTIWITGKSLTVTDCNDEPGKISHLKNGTNWNSDNKGRGAGVEVGPQGSFTMYNGIITENTVVDSARSTYDGFGGGVYLTSSSAKFKMYGGKITGNEAHNGSGVYNQYGGFDMYGGEITGNVSRDSGGGKGSCVYNASYDISAYGGAPNTENCHFRMYGGTISGNRSENMAYNVQNEERSTFEMYGGTIGNNGSGEGMKIGGVHNKGIFKLIDGAITGNNTNRNGAGVWNDGWDTDNVQFIMTGGSITNNSTITDGGGIYSSGAKATVTVSGGEISGNSAERGGGIGCLSILELKDNVLISNNTAQGGGGVYMSCDGSNRATFTMSGSKNGSVPVIKNNKATQRGGGVCVWENASMIMNAGCVEGNSALTGGGVFVWGSREDSFTMDNTVNGGADCIIANNTATGTGLTVAGGLYVYTDKSCVLKGNPRIENNTVNGKANNFFVPQQGKVEAKNLSEGAMICIAEPYQSGSSTDTYISRVMMQIKHILKLIKKIISSIVRTMYLYGKCSLGRYRLIFRKEYRGKVAENCIRK</sequence>
<evidence type="ECO:0008006" key="4">
    <source>
        <dbReference type="Google" id="ProtNLM"/>
    </source>
</evidence>
<feature type="chain" id="PRO_5019546897" description="Right-handed parallel beta-helix repeat-containing protein" evidence="1">
    <location>
        <begin position="26"/>
        <end position="643"/>
    </location>
</feature>
<name>A0A412KUA2_9FIRM</name>
<dbReference type="AlphaFoldDB" id="A0A412KUA2"/>
<dbReference type="InterPro" id="IPR006626">
    <property type="entry name" value="PbH1"/>
</dbReference>